<gene>
    <name evidence="1" type="ORF">WH47_06701</name>
</gene>
<sequence>MLELRGTNKKKKKLDLDSILSTSPDERFFGADSQKKKKMKTSNSVTFQADASHIYWEVVHNKIFWTVSCVNVGRFLFRVVCRFFLSDTNLPG</sequence>
<dbReference type="EMBL" id="KQ414778">
    <property type="protein sequence ID" value="KOC61215.1"/>
    <property type="molecule type" value="Genomic_DNA"/>
</dbReference>
<dbReference type="Proteomes" id="UP000053825">
    <property type="component" value="Unassembled WGS sequence"/>
</dbReference>
<evidence type="ECO:0000313" key="1">
    <source>
        <dbReference type="EMBL" id="KOC61215.1"/>
    </source>
</evidence>
<protein>
    <submittedName>
        <fullName evidence="1">Uncharacterized protein</fullName>
    </submittedName>
</protein>
<name>A0A0L7QRF2_9HYME</name>
<reference evidence="1 2" key="1">
    <citation type="submission" date="2015-07" db="EMBL/GenBank/DDBJ databases">
        <title>The genome of Habropoda laboriosa.</title>
        <authorList>
            <person name="Pan H."/>
            <person name="Kapheim K."/>
        </authorList>
    </citation>
    <scope>NUCLEOTIDE SEQUENCE [LARGE SCALE GENOMIC DNA]</scope>
    <source>
        <strain evidence="1">0110345459</strain>
    </source>
</reference>
<organism evidence="1 2">
    <name type="scientific">Habropoda laboriosa</name>
    <dbReference type="NCBI Taxonomy" id="597456"/>
    <lineage>
        <taxon>Eukaryota</taxon>
        <taxon>Metazoa</taxon>
        <taxon>Ecdysozoa</taxon>
        <taxon>Arthropoda</taxon>
        <taxon>Hexapoda</taxon>
        <taxon>Insecta</taxon>
        <taxon>Pterygota</taxon>
        <taxon>Neoptera</taxon>
        <taxon>Endopterygota</taxon>
        <taxon>Hymenoptera</taxon>
        <taxon>Apocrita</taxon>
        <taxon>Aculeata</taxon>
        <taxon>Apoidea</taxon>
        <taxon>Anthophila</taxon>
        <taxon>Apidae</taxon>
        <taxon>Habropoda</taxon>
    </lineage>
</organism>
<evidence type="ECO:0000313" key="2">
    <source>
        <dbReference type="Proteomes" id="UP000053825"/>
    </source>
</evidence>
<accession>A0A0L7QRF2</accession>
<proteinExistence type="predicted"/>
<dbReference type="AlphaFoldDB" id="A0A0L7QRF2"/>
<keyword evidence="2" id="KW-1185">Reference proteome</keyword>